<keyword evidence="6" id="KW-1133">Transmembrane helix</keyword>
<reference evidence="9" key="1">
    <citation type="submission" date="2020-05" db="EMBL/GenBank/DDBJ databases">
        <authorList>
            <person name="Chiriac C."/>
            <person name="Salcher M."/>
            <person name="Ghai R."/>
            <person name="Kavagutti S V."/>
        </authorList>
    </citation>
    <scope>NUCLEOTIDE SEQUENCE</scope>
</reference>
<dbReference type="Pfam" id="PF00069">
    <property type="entry name" value="Pkinase"/>
    <property type="match status" value="1"/>
</dbReference>
<evidence type="ECO:0000256" key="2">
    <source>
        <dbReference type="ARBA" id="ARBA00022737"/>
    </source>
</evidence>
<dbReference type="AlphaFoldDB" id="A0A6J6X4P6"/>
<dbReference type="Gene3D" id="3.30.10.20">
    <property type="match status" value="4"/>
</dbReference>
<feature type="transmembrane region" description="Helical" evidence="6">
    <location>
        <begin position="377"/>
        <end position="399"/>
    </location>
</feature>
<feature type="domain" description="Protein kinase" evidence="7">
    <location>
        <begin position="16"/>
        <end position="283"/>
    </location>
</feature>
<keyword evidence="3" id="KW-0547">Nucleotide-binding</keyword>
<protein>
    <submittedName>
        <fullName evidence="9">Unannotated protein</fullName>
    </submittedName>
</protein>
<feature type="domain" description="PASTA" evidence="8">
    <location>
        <begin position="541"/>
        <end position="607"/>
    </location>
</feature>
<dbReference type="SMART" id="SM00740">
    <property type="entry name" value="PASTA"/>
    <property type="match status" value="4"/>
</dbReference>
<dbReference type="SUPFAM" id="SSF56112">
    <property type="entry name" value="Protein kinase-like (PK-like)"/>
    <property type="match status" value="1"/>
</dbReference>
<accession>A0A6J6X4P6</accession>
<evidence type="ECO:0000256" key="1">
    <source>
        <dbReference type="ARBA" id="ARBA00022679"/>
    </source>
</evidence>
<evidence type="ECO:0000256" key="6">
    <source>
        <dbReference type="SAM" id="Phobius"/>
    </source>
</evidence>
<dbReference type="InterPro" id="IPR005543">
    <property type="entry name" value="PASTA_dom"/>
</dbReference>
<keyword evidence="5" id="KW-0067">ATP-binding</keyword>
<evidence type="ECO:0000313" key="9">
    <source>
        <dbReference type="EMBL" id="CAB4792340.1"/>
    </source>
</evidence>
<name>A0A6J6X4P6_9ZZZZ</name>
<dbReference type="Gene3D" id="1.10.510.10">
    <property type="entry name" value="Transferase(Phosphotransferase) domain 1"/>
    <property type="match status" value="1"/>
</dbReference>
<dbReference type="CDD" id="cd14014">
    <property type="entry name" value="STKc_PknB_like"/>
    <property type="match status" value="1"/>
</dbReference>
<dbReference type="PROSITE" id="PS51178">
    <property type="entry name" value="PASTA"/>
    <property type="match status" value="3"/>
</dbReference>
<keyword evidence="6" id="KW-0472">Membrane</keyword>
<dbReference type="PANTHER" id="PTHR43289:SF6">
    <property type="entry name" value="SERINE_THREONINE-PROTEIN KINASE NEKL-3"/>
    <property type="match status" value="1"/>
</dbReference>
<dbReference type="Pfam" id="PF03793">
    <property type="entry name" value="PASTA"/>
    <property type="match status" value="3"/>
</dbReference>
<evidence type="ECO:0000256" key="3">
    <source>
        <dbReference type="ARBA" id="ARBA00022741"/>
    </source>
</evidence>
<dbReference type="EMBL" id="CAFAAI010000070">
    <property type="protein sequence ID" value="CAB4792340.1"/>
    <property type="molecule type" value="Genomic_DNA"/>
</dbReference>
<organism evidence="9">
    <name type="scientific">freshwater metagenome</name>
    <dbReference type="NCBI Taxonomy" id="449393"/>
    <lineage>
        <taxon>unclassified sequences</taxon>
        <taxon>metagenomes</taxon>
        <taxon>ecological metagenomes</taxon>
    </lineage>
</organism>
<dbReference type="PANTHER" id="PTHR43289">
    <property type="entry name" value="MITOGEN-ACTIVATED PROTEIN KINASE KINASE KINASE 20-RELATED"/>
    <property type="match status" value="1"/>
</dbReference>
<keyword evidence="1" id="KW-0808">Transferase</keyword>
<sequence length="674" mass="70741">MATNEALSGLLLAGRYRLHQRRGAGGDGLVMDAIDEQLQRTVAVRVFEPEWAATRSAEQRFLAEAQAAASLVHPNINAVYDFGIDDFDGDKRPYLVLEYLSGGSLRDILDRGRLLSPSQALVVGLDACRGLDYIHRRGIIHRDLRPGTMVFGDDHRMRLVDLGVSRLRAEQTWVDLSAVGIDAARYASPEQAQGLTPEDGSIDTASDIYSLCLVLIEAVTGQIPFASDSTVATLNARIDKLMPVSADFGPLASILERAGRPLPNDRFTAAEFGKALMQAAEKLPRPAAIPTAGNSLFADTTGGALRDVAESAADEASADDLADATLPLAVAAAATNEINQLSHINHIADVDGIDGIDDIEPPVFDQGDDNPHHARSWLLGMLVVVMALLAGGFVAYRVIVTKSYTVPDLAGIEKGVAENQIADNEWVVVVKTERSDQQAVGNVISSEPPAGSKLAVGKTFVLVVSDGPTLPKLVDVNGMTLDVATAKLAELKLGAPVASDAFNETVAVGQIVSWSVPAQPSLVTGMEVVQGTVIAVVVSKGPEPRVVPQLVGLDVEAAKAALVALQLTMVKTDDVFSDVPIGLVAQQSVAAGGTVDRDGSVSIALSKGPDLVVMPNLSGLKFDAVQKALTDAGLVVGVVAGNTAGFLYGINVAGVPVVAGQQLPRATVIDLSYY</sequence>
<evidence type="ECO:0000256" key="5">
    <source>
        <dbReference type="ARBA" id="ARBA00022840"/>
    </source>
</evidence>
<evidence type="ECO:0000259" key="8">
    <source>
        <dbReference type="PROSITE" id="PS51178"/>
    </source>
</evidence>
<keyword evidence="4" id="KW-0418">Kinase</keyword>
<gene>
    <name evidence="9" type="ORF">UFOPK2992_00529</name>
</gene>
<dbReference type="InterPro" id="IPR011009">
    <property type="entry name" value="Kinase-like_dom_sf"/>
</dbReference>
<dbReference type="InterPro" id="IPR000719">
    <property type="entry name" value="Prot_kinase_dom"/>
</dbReference>
<dbReference type="Gene3D" id="3.30.200.20">
    <property type="entry name" value="Phosphorylase Kinase, domain 1"/>
    <property type="match status" value="1"/>
</dbReference>
<feature type="domain" description="PASTA" evidence="8">
    <location>
        <begin position="608"/>
        <end position="674"/>
    </location>
</feature>
<keyword evidence="6" id="KW-0812">Transmembrane</keyword>
<dbReference type="CDD" id="cd06577">
    <property type="entry name" value="PASTA_pknB"/>
    <property type="match status" value="4"/>
</dbReference>
<dbReference type="PROSITE" id="PS50011">
    <property type="entry name" value="PROTEIN_KINASE_DOM"/>
    <property type="match status" value="1"/>
</dbReference>
<keyword evidence="2" id="KW-0677">Repeat</keyword>
<evidence type="ECO:0000256" key="4">
    <source>
        <dbReference type="ARBA" id="ARBA00022777"/>
    </source>
</evidence>
<evidence type="ECO:0000259" key="7">
    <source>
        <dbReference type="PROSITE" id="PS50011"/>
    </source>
</evidence>
<proteinExistence type="predicted"/>
<feature type="domain" description="PASTA" evidence="8">
    <location>
        <begin position="401"/>
        <end position="466"/>
    </location>
</feature>
<dbReference type="GO" id="GO:0004674">
    <property type="term" value="F:protein serine/threonine kinase activity"/>
    <property type="evidence" value="ECO:0007669"/>
    <property type="project" value="TreeGrafter"/>
</dbReference>
<dbReference type="GO" id="GO:0005524">
    <property type="term" value="F:ATP binding"/>
    <property type="evidence" value="ECO:0007669"/>
    <property type="project" value="UniProtKB-KW"/>
</dbReference>